<sequence length="160" mass="18294">MKKITKILLFVCYVLYMTEAVQVNQRKPDYSKMLMQALTKLMVCDYNRITTKNARFYTTVNGYNSFQCRQGDISQCQLTLTLMPTDCRRTDPDELCAIVNGETKTCSGEVDMYTGVISAPLNCKDEENDLDALLAQFGLDANILNPRKKWDEDDGNPHPW</sequence>
<protein>
    <recommendedName>
        <fullName evidence="4">Secreted protein</fullName>
    </recommendedName>
</protein>
<gene>
    <name evidence="2" type="ORF">CVLEPA_LOCUS31976</name>
</gene>
<evidence type="ECO:0000313" key="2">
    <source>
        <dbReference type="EMBL" id="CAK8698542.1"/>
    </source>
</evidence>
<evidence type="ECO:0000313" key="3">
    <source>
        <dbReference type="Proteomes" id="UP001642483"/>
    </source>
</evidence>
<keyword evidence="1" id="KW-0732">Signal</keyword>
<reference evidence="2 3" key="1">
    <citation type="submission" date="2024-02" db="EMBL/GenBank/DDBJ databases">
        <authorList>
            <person name="Daric V."/>
            <person name="Darras S."/>
        </authorList>
    </citation>
    <scope>NUCLEOTIDE SEQUENCE [LARGE SCALE GENOMIC DNA]</scope>
</reference>
<evidence type="ECO:0000256" key="1">
    <source>
        <dbReference type="SAM" id="SignalP"/>
    </source>
</evidence>
<keyword evidence="3" id="KW-1185">Reference proteome</keyword>
<evidence type="ECO:0008006" key="4">
    <source>
        <dbReference type="Google" id="ProtNLM"/>
    </source>
</evidence>
<organism evidence="2 3">
    <name type="scientific">Clavelina lepadiformis</name>
    <name type="common">Light-bulb sea squirt</name>
    <name type="synonym">Ascidia lepadiformis</name>
    <dbReference type="NCBI Taxonomy" id="159417"/>
    <lineage>
        <taxon>Eukaryota</taxon>
        <taxon>Metazoa</taxon>
        <taxon>Chordata</taxon>
        <taxon>Tunicata</taxon>
        <taxon>Ascidiacea</taxon>
        <taxon>Aplousobranchia</taxon>
        <taxon>Clavelinidae</taxon>
        <taxon>Clavelina</taxon>
    </lineage>
</organism>
<feature type="signal peptide" evidence="1">
    <location>
        <begin position="1"/>
        <end position="20"/>
    </location>
</feature>
<proteinExistence type="predicted"/>
<dbReference type="Proteomes" id="UP001642483">
    <property type="component" value="Unassembled WGS sequence"/>
</dbReference>
<name>A0ABP0H3G8_CLALP</name>
<accession>A0ABP0H3G8</accession>
<dbReference type="EMBL" id="CAWYQH010000174">
    <property type="protein sequence ID" value="CAK8698542.1"/>
    <property type="molecule type" value="Genomic_DNA"/>
</dbReference>
<feature type="chain" id="PRO_5046216779" description="Secreted protein" evidence="1">
    <location>
        <begin position="21"/>
        <end position="160"/>
    </location>
</feature>
<comment type="caution">
    <text evidence="2">The sequence shown here is derived from an EMBL/GenBank/DDBJ whole genome shotgun (WGS) entry which is preliminary data.</text>
</comment>